<feature type="region of interest" description="Disordered" evidence="12">
    <location>
        <begin position="95"/>
        <end position="126"/>
    </location>
</feature>
<keyword evidence="10" id="KW-0539">Nucleus</keyword>
<keyword evidence="4" id="KW-0963">Cytoplasm</keyword>
<accession>A0ABM1BCX6</accession>
<feature type="region of interest" description="Disordered" evidence="12">
    <location>
        <begin position="321"/>
        <end position="351"/>
    </location>
</feature>
<evidence type="ECO:0000256" key="6">
    <source>
        <dbReference type="ARBA" id="ARBA00022701"/>
    </source>
</evidence>
<dbReference type="PANTHER" id="PTHR15874">
    <property type="entry name" value="NUCLEOLAR AND SPINDLE-ASSOCIATED PROTEIN 1"/>
    <property type="match status" value="1"/>
</dbReference>
<keyword evidence="7" id="KW-0498">Mitosis</keyword>
<keyword evidence="9" id="KW-0206">Cytoskeleton</keyword>
<feature type="region of interest" description="Disordered" evidence="12">
    <location>
        <begin position="168"/>
        <end position="193"/>
    </location>
</feature>
<keyword evidence="11" id="KW-0131">Cell cycle</keyword>
<evidence type="ECO:0000256" key="11">
    <source>
        <dbReference type="ARBA" id="ARBA00023306"/>
    </source>
</evidence>
<dbReference type="InterPro" id="IPR026756">
    <property type="entry name" value="NuSAP"/>
</dbReference>
<feature type="region of interest" description="Disordered" evidence="12">
    <location>
        <begin position="374"/>
        <end position="397"/>
    </location>
</feature>
<evidence type="ECO:0000313" key="14">
    <source>
        <dbReference type="RefSeq" id="XP_013779468.2"/>
    </source>
</evidence>
<comment type="similarity">
    <text evidence="3">Belongs to the NUSAP family.</text>
</comment>
<evidence type="ECO:0000256" key="1">
    <source>
        <dbReference type="ARBA" id="ARBA00004123"/>
    </source>
</evidence>
<reference evidence="14" key="1">
    <citation type="submission" date="2025-08" db="UniProtKB">
        <authorList>
            <consortium name="RefSeq"/>
        </authorList>
    </citation>
    <scope>IDENTIFICATION</scope>
    <source>
        <tissue evidence="14">Muscle</tissue>
    </source>
</reference>
<keyword evidence="8" id="KW-0238">DNA-binding</keyword>
<feature type="region of interest" description="Disordered" evidence="12">
    <location>
        <begin position="443"/>
        <end position="499"/>
    </location>
</feature>
<comment type="subcellular location">
    <subcellularLocation>
        <location evidence="2">Cytoplasm</location>
        <location evidence="2">Cytoskeleton</location>
        <location evidence="2">Spindle</location>
    </subcellularLocation>
    <subcellularLocation>
        <location evidence="1">Nucleus</location>
    </subcellularLocation>
</comment>
<evidence type="ECO:0000256" key="5">
    <source>
        <dbReference type="ARBA" id="ARBA00022618"/>
    </source>
</evidence>
<protein>
    <submittedName>
        <fullName evidence="14">Nucleolar and spindle-associated protein 1-like</fullName>
    </submittedName>
</protein>
<keyword evidence="13" id="KW-1185">Reference proteome</keyword>
<dbReference type="PANTHER" id="PTHR15874:SF1">
    <property type="entry name" value="NUCLEOLAR AND SPINDLE-ASSOCIATED PROTEIN 1"/>
    <property type="match status" value="1"/>
</dbReference>
<name>A0ABM1BCX6_LIMPO</name>
<dbReference type="Proteomes" id="UP000694941">
    <property type="component" value="Unplaced"/>
</dbReference>
<evidence type="ECO:0000256" key="7">
    <source>
        <dbReference type="ARBA" id="ARBA00022776"/>
    </source>
</evidence>
<evidence type="ECO:0000256" key="10">
    <source>
        <dbReference type="ARBA" id="ARBA00023242"/>
    </source>
</evidence>
<sequence>MMKELVNSVCLGLVDKEDLQQLKYSQLRKLAKQLGVKANKKAERLIENILLDQKHRIVSRKNDAGTDSEYVDHKEHDDKMVSVKQCSESIDEGDLQEKTVSDQGGKPKGTMNKLLPRRSLRLSPKAEEESTCKNICKVNALRRKSIPSSHKDKLDRNGCRISTGHVDLLKSQPRKSTSHITNTPRETPKTPRLSKVLARSSKFFKTPVGLKTDCPRKQQSTITPSSRNTSFVIQTPQSSKLALKKQDDDSPRTRLKRKLSIPSGETPTDQSTVTLKSIIAKTPSSTVKNPAKKIKLSMPSVEKPSSKSIMLTPESTSVKKPFSTVEKPVKKRKLTIGSGETPANKSRVVTPRSITAKTQSSVVKNSIKKRSLLNSNSATDLGESECQNSSDKKESSQVEVKLQSNIPRFMAFASKKGGFQPGKTRTPNFARIHQKAFQKMDSLDDYVQKKKMRSQEITKSSKKDSERMNEPKDASQSSSVLPVEPSNKKVKKCREEKENSKRVLRYKRFEFTESPMGTPVKSPQTVKRTPFIPSITSVSHMKLNFGSPSFFSQQKEKQSTSKKQKKLRAPVYHFGRTTTPVKSITNQNTKHTTFNLKASLTKKLSYRPYTGPVRPLSQLNAPASHGESVDDHCFKHTQRLREKSKKVLQGVRSNRRFELQMKMRGLN</sequence>
<evidence type="ECO:0000256" key="2">
    <source>
        <dbReference type="ARBA" id="ARBA00004186"/>
    </source>
</evidence>
<evidence type="ECO:0000313" key="13">
    <source>
        <dbReference type="Proteomes" id="UP000694941"/>
    </source>
</evidence>
<evidence type="ECO:0000256" key="12">
    <source>
        <dbReference type="SAM" id="MobiDB-lite"/>
    </source>
</evidence>
<keyword evidence="6" id="KW-0493">Microtubule</keyword>
<feature type="compositionally biased region" description="Polar residues" evidence="12">
    <location>
        <begin position="217"/>
        <end position="240"/>
    </location>
</feature>
<organism evidence="13 14">
    <name type="scientific">Limulus polyphemus</name>
    <name type="common">Atlantic horseshoe crab</name>
    <dbReference type="NCBI Taxonomy" id="6850"/>
    <lineage>
        <taxon>Eukaryota</taxon>
        <taxon>Metazoa</taxon>
        <taxon>Ecdysozoa</taxon>
        <taxon>Arthropoda</taxon>
        <taxon>Chelicerata</taxon>
        <taxon>Merostomata</taxon>
        <taxon>Xiphosura</taxon>
        <taxon>Limulidae</taxon>
        <taxon>Limulus</taxon>
    </lineage>
</organism>
<dbReference type="Pfam" id="PF16006">
    <property type="entry name" value="NUSAP"/>
    <property type="match status" value="1"/>
</dbReference>
<evidence type="ECO:0000256" key="8">
    <source>
        <dbReference type="ARBA" id="ARBA00023125"/>
    </source>
</evidence>
<feature type="compositionally biased region" description="Polar residues" evidence="12">
    <location>
        <begin position="374"/>
        <end position="389"/>
    </location>
</feature>
<evidence type="ECO:0000256" key="3">
    <source>
        <dbReference type="ARBA" id="ARBA00009702"/>
    </source>
</evidence>
<evidence type="ECO:0000256" key="4">
    <source>
        <dbReference type="ARBA" id="ARBA00022490"/>
    </source>
</evidence>
<proteinExistence type="inferred from homology"/>
<evidence type="ECO:0000256" key="9">
    <source>
        <dbReference type="ARBA" id="ARBA00023212"/>
    </source>
</evidence>
<feature type="compositionally biased region" description="Basic and acidic residues" evidence="12">
    <location>
        <begin position="453"/>
        <end position="473"/>
    </location>
</feature>
<gene>
    <name evidence="14" type="primary">LOC106463928</name>
</gene>
<dbReference type="GeneID" id="106463928"/>
<feature type="region of interest" description="Disordered" evidence="12">
    <location>
        <begin position="207"/>
        <end position="270"/>
    </location>
</feature>
<keyword evidence="5" id="KW-0132">Cell division</keyword>
<dbReference type="RefSeq" id="XP_013779468.2">
    <property type="nucleotide sequence ID" value="XM_013924014.2"/>
</dbReference>